<reference evidence="4" key="1">
    <citation type="submission" date="2019-11" db="EMBL/GenBank/DDBJ databases">
        <authorList>
            <person name="Feng L."/>
        </authorList>
    </citation>
    <scope>NUCLEOTIDE SEQUENCE</scope>
    <source>
        <strain evidence="4">CsymbiosumLFYP84</strain>
    </source>
</reference>
<dbReference type="Proteomes" id="UP001300871">
    <property type="component" value="Unassembled WGS sequence"/>
</dbReference>
<gene>
    <name evidence="4" type="ORF">CSLFYP84_04186</name>
    <name evidence="3" type="ORF">PM006_08390</name>
</gene>
<dbReference type="PANTHER" id="PTHR43842:SF2">
    <property type="entry name" value="PROPIONYL-COA CARBOXYLASE BETA CHAIN, MITOCHONDRIAL"/>
    <property type="match status" value="1"/>
</dbReference>
<accession>A0A6N3HRM2</accession>
<dbReference type="EMBL" id="CACRUA010000077">
    <property type="protein sequence ID" value="VYU79606.1"/>
    <property type="molecule type" value="Genomic_DNA"/>
</dbReference>
<evidence type="ECO:0000259" key="1">
    <source>
        <dbReference type="PROSITE" id="PS50980"/>
    </source>
</evidence>
<sequence length="490" mass="53791">MDELNKIETAKQKQHAKGKLFVTERLEKLFDEGKYKEILDKGRRIGVLICEGRISGKKVIVAAQDFTYRGGTLGRKIGENIARAQDIAITKKCPFITINDSGGARIQEGIDSLAGYGEIFYRNVMASGFIPQISVILGPCAGGAVYSPGITDFVFMVENIAQMYITGPKVVKSVTGSNITAEELGGFKVHNRESGVSHFCYPDEEMCFEELRRLIAMLPANCEEKTALPRKELCEKAEAELAIPENTRIGYDVRSVIRAVADEGSFMEVSAEFAMSIVVGFATLCQTTIGVVGNQPSCLAGSLDCDTSDKAARFVRFCDAFGIPLITFTDVPGYLPGVSQETKGIIRHGAKLLYAFSEATVPKINIILRKAYGGAYIAMNSKHLGADYVIAWPTAEVAVMGEDGAVEILYAKELKNLSGKEKTDFLDKKKAEYKAEVINYKHGLEMGYIDQVIKPSETRETVVALLNDALRKKKLRKAKILRKKHGNIPL</sequence>
<dbReference type="SUPFAM" id="SSF52096">
    <property type="entry name" value="ClpP/crotonase"/>
    <property type="match status" value="2"/>
</dbReference>
<dbReference type="InterPro" id="IPR051047">
    <property type="entry name" value="AccD/PCCB"/>
</dbReference>
<dbReference type="InterPro" id="IPR011762">
    <property type="entry name" value="COA_CT_N"/>
</dbReference>
<dbReference type="Gene3D" id="3.90.226.10">
    <property type="entry name" value="2-enoyl-CoA Hydratase, Chain A, domain 1"/>
    <property type="match status" value="2"/>
</dbReference>
<proteinExistence type="predicted"/>
<dbReference type="InterPro" id="IPR029045">
    <property type="entry name" value="ClpP/crotonase-like_dom_sf"/>
</dbReference>
<dbReference type="PROSITE" id="PS50989">
    <property type="entry name" value="COA_CT_CTER"/>
    <property type="match status" value="1"/>
</dbReference>
<dbReference type="InterPro" id="IPR034733">
    <property type="entry name" value="AcCoA_carboxyl_beta"/>
</dbReference>
<dbReference type="EMBL" id="JAQLGM010000016">
    <property type="protein sequence ID" value="MDB2000214.1"/>
    <property type="molecule type" value="Genomic_DNA"/>
</dbReference>
<dbReference type="GO" id="GO:0004658">
    <property type="term" value="F:propionyl-CoA carboxylase activity"/>
    <property type="evidence" value="ECO:0007669"/>
    <property type="project" value="TreeGrafter"/>
</dbReference>
<evidence type="ECO:0000313" key="4">
    <source>
        <dbReference type="EMBL" id="VYU79606.1"/>
    </source>
</evidence>
<dbReference type="Pfam" id="PF01039">
    <property type="entry name" value="Carboxyl_trans"/>
    <property type="match status" value="1"/>
</dbReference>
<dbReference type="GO" id="GO:0003989">
    <property type="term" value="F:acetyl-CoA carboxylase activity"/>
    <property type="evidence" value="ECO:0007669"/>
    <property type="project" value="InterPro"/>
</dbReference>
<dbReference type="InterPro" id="IPR000438">
    <property type="entry name" value="Acetyl_CoA_COase_Trfase_b_su"/>
</dbReference>
<feature type="domain" description="CoA carboxyltransferase N-terminal" evidence="1">
    <location>
        <begin position="1"/>
        <end position="230"/>
    </location>
</feature>
<dbReference type="GO" id="GO:0006633">
    <property type="term" value="P:fatty acid biosynthetic process"/>
    <property type="evidence" value="ECO:0007669"/>
    <property type="project" value="InterPro"/>
</dbReference>
<dbReference type="PANTHER" id="PTHR43842">
    <property type="entry name" value="PROPIONYL-COA CARBOXYLASE BETA CHAIN"/>
    <property type="match status" value="1"/>
</dbReference>
<evidence type="ECO:0000259" key="2">
    <source>
        <dbReference type="PROSITE" id="PS50989"/>
    </source>
</evidence>
<reference evidence="3" key="2">
    <citation type="submission" date="2023-01" db="EMBL/GenBank/DDBJ databases">
        <title>Human gut microbiome strain richness.</title>
        <authorList>
            <person name="Chen-Liaw A."/>
        </authorList>
    </citation>
    <scope>NUCLEOTIDE SEQUENCE</scope>
    <source>
        <strain evidence="3">B1_m1001713B170214d0_201011</strain>
    </source>
</reference>
<organism evidence="4">
    <name type="scientific">Clostridium symbiosum</name>
    <name type="common">Bacteroides symbiosus</name>
    <dbReference type="NCBI Taxonomy" id="1512"/>
    <lineage>
        <taxon>Bacteria</taxon>
        <taxon>Bacillati</taxon>
        <taxon>Bacillota</taxon>
        <taxon>Clostridia</taxon>
        <taxon>Lachnospirales</taxon>
        <taxon>Lachnospiraceae</taxon>
        <taxon>Otoolea</taxon>
    </lineage>
</organism>
<dbReference type="GO" id="GO:0047154">
    <property type="term" value="F:methylmalonyl-CoA carboxytransferase activity"/>
    <property type="evidence" value="ECO:0007669"/>
    <property type="project" value="UniProtKB-EC"/>
</dbReference>
<dbReference type="AlphaFoldDB" id="A0A6N3HRM2"/>
<dbReference type="PRINTS" id="PR01070">
    <property type="entry name" value="ACCCTRFRASEB"/>
</dbReference>
<keyword evidence="4" id="KW-0808">Transferase</keyword>
<dbReference type="PROSITE" id="PS50980">
    <property type="entry name" value="COA_CT_NTER"/>
    <property type="match status" value="1"/>
</dbReference>
<protein>
    <submittedName>
        <fullName evidence="3">Acyl-CoA carboxylase subunit beta</fullName>
    </submittedName>
    <submittedName>
        <fullName evidence="4">Methylmalonyl-CoA carboxyltransferase 12S subunit</fullName>
        <ecNumber evidence="4">2.1.3.1</ecNumber>
    </submittedName>
</protein>
<dbReference type="RefSeq" id="WP_003499794.1">
    <property type="nucleotide sequence ID" value="NZ_CACRUA010000077.1"/>
</dbReference>
<dbReference type="GO" id="GO:0009317">
    <property type="term" value="C:acetyl-CoA carboxylase complex"/>
    <property type="evidence" value="ECO:0007669"/>
    <property type="project" value="InterPro"/>
</dbReference>
<evidence type="ECO:0000313" key="3">
    <source>
        <dbReference type="EMBL" id="MDB2000214.1"/>
    </source>
</evidence>
<name>A0A6N3HRM2_CLOSY</name>
<feature type="domain" description="CoA carboxyltransferase C-terminal" evidence="2">
    <location>
        <begin position="236"/>
        <end position="486"/>
    </location>
</feature>
<dbReference type="EC" id="2.1.3.1" evidence="4"/>
<dbReference type="InterPro" id="IPR011763">
    <property type="entry name" value="COA_CT_C"/>
</dbReference>